<dbReference type="Proteomes" id="UP000321617">
    <property type="component" value="Unassembled WGS sequence"/>
</dbReference>
<dbReference type="GO" id="GO:0008999">
    <property type="term" value="F:protein-N-terminal-alanine acetyltransferase activity"/>
    <property type="evidence" value="ECO:0007669"/>
    <property type="project" value="TreeGrafter"/>
</dbReference>
<organism evidence="5 6">
    <name type="scientific">Stackebrandtia albiflava</name>
    <dbReference type="NCBI Taxonomy" id="406432"/>
    <lineage>
        <taxon>Bacteria</taxon>
        <taxon>Bacillati</taxon>
        <taxon>Actinomycetota</taxon>
        <taxon>Actinomycetes</taxon>
        <taxon>Glycomycetales</taxon>
        <taxon>Glycomycetaceae</taxon>
        <taxon>Stackebrandtia</taxon>
    </lineage>
</organism>
<evidence type="ECO:0000256" key="2">
    <source>
        <dbReference type="ARBA" id="ARBA00023315"/>
    </source>
</evidence>
<proteinExistence type="inferred from homology"/>
<dbReference type="Pfam" id="PF13302">
    <property type="entry name" value="Acetyltransf_3"/>
    <property type="match status" value="1"/>
</dbReference>
<evidence type="ECO:0000313" key="5">
    <source>
        <dbReference type="EMBL" id="TWJ11803.1"/>
    </source>
</evidence>
<keyword evidence="2" id="KW-0012">Acyltransferase</keyword>
<evidence type="ECO:0000256" key="3">
    <source>
        <dbReference type="ARBA" id="ARBA00038502"/>
    </source>
</evidence>
<name>A0A562V1U7_9ACTN</name>
<dbReference type="InterPro" id="IPR016181">
    <property type="entry name" value="Acyl_CoA_acyltransferase"/>
</dbReference>
<reference evidence="5 6" key="1">
    <citation type="journal article" date="2013" name="Stand. Genomic Sci.">
        <title>Genomic Encyclopedia of Type Strains, Phase I: The one thousand microbial genomes (KMG-I) project.</title>
        <authorList>
            <person name="Kyrpides N.C."/>
            <person name="Woyke T."/>
            <person name="Eisen J.A."/>
            <person name="Garrity G."/>
            <person name="Lilburn T.G."/>
            <person name="Beck B.J."/>
            <person name="Whitman W.B."/>
            <person name="Hugenholtz P."/>
            <person name="Klenk H.P."/>
        </authorList>
    </citation>
    <scope>NUCLEOTIDE SEQUENCE [LARGE SCALE GENOMIC DNA]</scope>
    <source>
        <strain evidence="5 6">DSM 45044</strain>
    </source>
</reference>
<dbReference type="SUPFAM" id="SSF55729">
    <property type="entry name" value="Acyl-CoA N-acyltransferases (Nat)"/>
    <property type="match status" value="1"/>
</dbReference>
<dbReference type="InterPro" id="IPR051531">
    <property type="entry name" value="N-acetyltransferase"/>
</dbReference>
<dbReference type="EMBL" id="VLLL01000006">
    <property type="protein sequence ID" value="TWJ11803.1"/>
    <property type="molecule type" value="Genomic_DNA"/>
</dbReference>
<comment type="caution">
    <text evidence="5">The sequence shown here is derived from an EMBL/GenBank/DDBJ whole genome shotgun (WGS) entry which is preliminary data.</text>
</comment>
<gene>
    <name evidence="5" type="ORF">LX16_2539</name>
</gene>
<evidence type="ECO:0000313" key="6">
    <source>
        <dbReference type="Proteomes" id="UP000321617"/>
    </source>
</evidence>
<evidence type="ECO:0000256" key="1">
    <source>
        <dbReference type="ARBA" id="ARBA00022679"/>
    </source>
</evidence>
<dbReference type="AlphaFoldDB" id="A0A562V1U7"/>
<keyword evidence="1 5" id="KW-0808">Transferase</keyword>
<evidence type="ECO:0000259" key="4">
    <source>
        <dbReference type="PROSITE" id="PS51186"/>
    </source>
</evidence>
<comment type="similarity">
    <text evidence="3">Belongs to the acetyltransferase family. RimJ subfamily.</text>
</comment>
<dbReference type="PANTHER" id="PTHR43792:SF8">
    <property type="entry name" value="[RIBOSOMAL PROTEIN US5]-ALANINE N-ACETYLTRANSFERASE"/>
    <property type="match status" value="1"/>
</dbReference>
<dbReference type="PANTHER" id="PTHR43792">
    <property type="entry name" value="GNAT FAMILY, PUTATIVE (AFU_ORTHOLOGUE AFUA_3G00765)-RELATED-RELATED"/>
    <property type="match status" value="1"/>
</dbReference>
<feature type="domain" description="N-acetyltransferase" evidence="4">
    <location>
        <begin position="17"/>
        <end position="188"/>
    </location>
</feature>
<dbReference type="GO" id="GO:0005737">
    <property type="term" value="C:cytoplasm"/>
    <property type="evidence" value="ECO:0007669"/>
    <property type="project" value="TreeGrafter"/>
</dbReference>
<dbReference type="Gene3D" id="3.40.630.30">
    <property type="match status" value="1"/>
</dbReference>
<dbReference type="RefSeq" id="WP_147138416.1">
    <property type="nucleotide sequence ID" value="NZ_BAABIJ010000002.1"/>
</dbReference>
<dbReference type="OrthoDB" id="5242221at2"/>
<dbReference type="PROSITE" id="PS51186">
    <property type="entry name" value="GNAT"/>
    <property type="match status" value="1"/>
</dbReference>
<sequence length="207" mass="23399">MNINEPGWPVTLTHDRVTLRPYRRSDAAAWSAVRRLNEKWLAHWEPASGMSWHESNSPAGFRAMYRDLRRSARAGGVWPFAVCYDGELVGGMTVGNIVRRAFCSAHVGYWVDERHAGRGITPTALALVCDHAFTRGRLHRIEVNIQPHNTASRRVVEKLGFREEAMYKAYLYINGQWRDHVGYGMTVEDVTGGGVLDTYLKGREQAA</sequence>
<accession>A0A562V1U7</accession>
<dbReference type="InterPro" id="IPR000182">
    <property type="entry name" value="GNAT_dom"/>
</dbReference>
<keyword evidence="6" id="KW-1185">Reference proteome</keyword>
<protein>
    <submittedName>
        <fullName evidence="5">Ribosomal-protein-alanine N-acetyltransferase</fullName>
    </submittedName>
</protein>